<dbReference type="SUPFAM" id="SSF54001">
    <property type="entry name" value="Cysteine proteinases"/>
    <property type="match status" value="1"/>
</dbReference>
<evidence type="ECO:0000256" key="2">
    <source>
        <dbReference type="SAM" id="MobiDB-lite"/>
    </source>
</evidence>
<reference evidence="4 5" key="1">
    <citation type="journal article" date="2017" name="Int. J. Syst. Evol. Microbiol.">
        <title>Mycobacterium talmoniae sp. nov., a slowly growing mycobacterium isolated from human respiratory samples.</title>
        <authorList>
            <person name="Davidson R.M."/>
            <person name="DeGroote M.A."/>
            <person name="Marola J.L."/>
            <person name="Buss S."/>
            <person name="Jones V."/>
            <person name="McNeil M.R."/>
            <person name="Freifeld A.G."/>
            <person name="Elaine Epperson L."/>
            <person name="Hasan N.A."/>
            <person name="Jackson M."/>
            <person name="Iwen P.C."/>
            <person name="Salfinger M."/>
            <person name="Strong M."/>
        </authorList>
    </citation>
    <scope>NUCLEOTIDE SEQUENCE [LARGE SCALE GENOMIC DNA]</scope>
    <source>
        <strain evidence="4 5">ATCC BAA-2683</strain>
    </source>
</reference>
<evidence type="ECO:0000313" key="4">
    <source>
        <dbReference type="EMBL" id="PQM49486.1"/>
    </source>
</evidence>
<dbReference type="EMBL" id="PPEA01000045">
    <property type="protein sequence ID" value="PQM49486.1"/>
    <property type="molecule type" value="Genomic_DNA"/>
</dbReference>
<dbReference type="Pfam" id="PF00112">
    <property type="entry name" value="Peptidase_C1"/>
    <property type="match status" value="1"/>
</dbReference>
<dbReference type="PANTHER" id="PTHR12411">
    <property type="entry name" value="CYSTEINE PROTEASE FAMILY C1-RELATED"/>
    <property type="match status" value="1"/>
</dbReference>
<comment type="similarity">
    <text evidence="1">Belongs to the peptidase C1 family.</text>
</comment>
<dbReference type="GO" id="GO:0006508">
    <property type="term" value="P:proteolysis"/>
    <property type="evidence" value="ECO:0007669"/>
    <property type="project" value="InterPro"/>
</dbReference>
<name>A0A2S8BS77_9MYCO</name>
<evidence type="ECO:0000256" key="1">
    <source>
        <dbReference type="ARBA" id="ARBA00008455"/>
    </source>
</evidence>
<dbReference type="PROSITE" id="PS00639">
    <property type="entry name" value="THIOL_PROTEASE_HIS"/>
    <property type="match status" value="1"/>
</dbReference>
<gene>
    <name evidence="4" type="ORF">C1Y40_00283</name>
</gene>
<accession>A0A2S8BS77</accession>
<dbReference type="InterPro" id="IPR038765">
    <property type="entry name" value="Papain-like_cys_pep_sf"/>
</dbReference>
<dbReference type="Proteomes" id="UP000238296">
    <property type="component" value="Unassembled WGS sequence"/>
</dbReference>
<dbReference type="AlphaFoldDB" id="A0A2S8BS77"/>
<protein>
    <recommendedName>
        <fullName evidence="3">Peptidase C1A papain C-terminal domain-containing protein</fullName>
    </recommendedName>
</protein>
<dbReference type="GO" id="GO:0008234">
    <property type="term" value="F:cysteine-type peptidase activity"/>
    <property type="evidence" value="ECO:0007669"/>
    <property type="project" value="InterPro"/>
</dbReference>
<sequence>MTAVRERKGTQRKGSASDLSHVRGYGWRPQLPDARDKVYATRLGAPPPPECDLRPSMPPVYDQGQLGACTGNAIAAAMEYERDRQGLSDFLPSRLFIYYNERALEGTVSSDSGGVIRDGIKVVNTAGVCPESVWPYDIGMFAVKPAKRCYVAAAADRAVQYLAVQTLGDLKDAISSNLSVVFGFTVYESFESATVAQTGVVPLPQPGETTVGGHAVVAVGYSDPQNHLIVRNSWGPLWGDGGYFYLPYQYLTGAQVSSDTSPVDGAYLARDFWAIELVSS</sequence>
<dbReference type="SMART" id="SM00645">
    <property type="entry name" value="Pept_C1"/>
    <property type="match status" value="1"/>
</dbReference>
<feature type="region of interest" description="Disordered" evidence="2">
    <location>
        <begin position="1"/>
        <end position="28"/>
    </location>
</feature>
<dbReference type="CDD" id="cd02619">
    <property type="entry name" value="Peptidase_C1"/>
    <property type="match status" value="1"/>
</dbReference>
<dbReference type="InterPro" id="IPR000668">
    <property type="entry name" value="Peptidase_C1A_C"/>
</dbReference>
<dbReference type="RefSeq" id="WP_207547265.1">
    <property type="nucleotide sequence ID" value="NZ_MLQM01000122.1"/>
</dbReference>
<dbReference type="InterPro" id="IPR013128">
    <property type="entry name" value="Peptidase_C1A"/>
</dbReference>
<evidence type="ECO:0000259" key="3">
    <source>
        <dbReference type="SMART" id="SM00645"/>
    </source>
</evidence>
<proteinExistence type="inferred from homology"/>
<dbReference type="InterPro" id="IPR025660">
    <property type="entry name" value="Pept_his_AS"/>
</dbReference>
<organism evidence="4 5">
    <name type="scientific">Mycobacterium talmoniae</name>
    <dbReference type="NCBI Taxonomy" id="1858794"/>
    <lineage>
        <taxon>Bacteria</taxon>
        <taxon>Bacillati</taxon>
        <taxon>Actinomycetota</taxon>
        <taxon>Actinomycetes</taxon>
        <taxon>Mycobacteriales</taxon>
        <taxon>Mycobacteriaceae</taxon>
        <taxon>Mycobacterium</taxon>
    </lineage>
</organism>
<dbReference type="Gene3D" id="3.90.70.10">
    <property type="entry name" value="Cysteine proteinases"/>
    <property type="match status" value="1"/>
</dbReference>
<comment type="caution">
    <text evidence="4">The sequence shown here is derived from an EMBL/GenBank/DDBJ whole genome shotgun (WGS) entry which is preliminary data.</text>
</comment>
<evidence type="ECO:0000313" key="5">
    <source>
        <dbReference type="Proteomes" id="UP000238296"/>
    </source>
</evidence>
<feature type="domain" description="Peptidase C1A papain C-terminal" evidence="3">
    <location>
        <begin position="47"/>
        <end position="260"/>
    </location>
</feature>